<keyword evidence="7" id="KW-0812">Transmembrane</keyword>
<organism evidence="9 10">
    <name type="scientific">Inconstantimicrobium porci</name>
    <dbReference type="NCBI Taxonomy" id="2652291"/>
    <lineage>
        <taxon>Bacteria</taxon>
        <taxon>Bacillati</taxon>
        <taxon>Bacillota</taxon>
        <taxon>Clostridia</taxon>
        <taxon>Eubacteriales</taxon>
        <taxon>Clostridiaceae</taxon>
        <taxon>Inconstantimicrobium</taxon>
    </lineage>
</organism>
<keyword evidence="7" id="KW-1133">Transmembrane helix</keyword>
<evidence type="ECO:0000256" key="4">
    <source>
        <dbReference type="ARBA" id="ARBA00032089"/>
    </source>
</evidence>
<dbReference type="Proteomes" id="UP000460287">
    <property type="component" value="Unassembled WGS sequence"/>
</dbReference>
<keyword evidence="7" id="KW-0472">Membrane</keyword>
<gene>
    <name evidence="9" type="primary">mreC</name>
    <name evidence="9" type="ORF">FYJ33_05385</name>
</gene>
<dbReference type="PANTHER" id="PTHR34138:SF1">
    <property type="entry name" value="CELL SHAPE-DETERMINING PROTEIN MREC"/>
    <property type="match status" value="1"/>
</dbReference>
<dbReference type="InterPro" id="IPR042175">
    <property type="entry name" value="Cell/Rod_MreC_2"/>
</dbReference>
<dbReference type="PANTHER" id="PTHR34138">
    <property type="entry name" value="CELL SHAPE-DETERMINING PROTEIN MREC"/>
    <property type="match status" value="1"/>
</dbReference>
<keyword evidence="6" id="KW-0175">Coiled coil</keyword>
<dbReference type="RefSeq" id="WP_154530740.1">
    <property type="nucleotide sequence ID" value="NZ_VULX01000005.1"/>
</dbReference>
<evidence type="ECO:0000259" key="8">
    <source>
        <dbReference type="Pfam" id="PF04085"/>
    </source>
</evidence>
<evidence type="ECO:0000256" key="5">
    <source>
        <dbReference type="PIRNR" id="PIRNR038471"/>
    </source>
</evidence>
<evidence type="ECO:0000256" key="1">
    <source>
        <dbReference type="ARBA" id="ARBA00009369"/>
    </source>
</evidence>
<dbReference type="Pfam" id="PF04085">
    <property type="entry name" value="MreC"/>
    <property type="match status" value="1"/>
</dbReference>
<evidence type="ECO:0000256" key="6">
    <source>
        <dbReference type="SAM" id="Coils"/>
    </source>
</evidence>
<reference evidence="9 10" key="1">
    <citation type="submission" date="2019-08" db="EMBL/GenBank/DDBJ databases">
        <title>In-depth cultivation of the pig gut microbiome towards novel bacterial diversity and tailored functional studies.</title>
        <authorList>
            <person name="Wylensek D."/>
            <person name="Hitch T.C.A."/>
            <person name="Clavel T."/>
        </authorList>
    </citation>
    <scope>NUCLEOTIDE SEQUENCE [LARGE SCALE GENOMIC DNA]</scope>
    <source>
        <strain evidence="9 10">WCA-383-APC-5B</strain>
    </source>
</reference>
<protein>
    <recommendedName>
        <fullName evidence="2 5">Cell shape-determining protein MreC</fullName>
    </recommendedName>
    <alternativeName>
        <fullName evidence="4 5">Cell shape protein MreC</fullName>
    </alternativeName>
</protein>
<dbReference type="InterPro" id="IPR055342">
    <property type="entry name" value="MreC_beta-barrel_core"/>
</dbReference>
<dbReference type="InterPro" id="IPR007221">
    <property type="entry name" value="MreC"/>
</dbReference>
<feature type="domain" description="Rod shape-determining protein MreC beta-barrel core" evidence="8">
    <location>
        <begin position="120"/>
        <end position="269"/>
    </location>
</feature>
<sequence length="284" mass="31505">MKFLKNKLAVAIIVLSVSFLSLIIYSVKRDGSSIAGISGTALNPIQKVFFTINSKIKNEFQYVINFSSIRKENNALKEQNIKLENELIEYDNLKEENEKLRSMLNFKNQRDEYNYIGANIIGLSGESFLNGYLIDKGTKNGIAKDMVIITGEGLVGKVIEAHDTWAKAESLINENIAVAGKVQSTKETGIVKGFTDSKKNNLAKIEQLPMTSAVKKGDVVATSMLGNSYPDGIRIGEVISVEEDKVKVMKTAVIKPYINFNKLQQVFVVSPKDPKNITEDGIKY</sequence>
<evidence type="ECO:0000256" key="3">
    <source>
        <dbReference type="ARBA" id="ARBA00022960"/>
    </source>
</evidence>
<dbReference type="NCBIfam" id="TIGR00219">
    <property type="entry name" value="mreC"/>
    <property type="match status" value="1"/>
</dbReference>
<comment type="similarity">
    <text evidence="1 5">Belongs to the MreC family.</text>
</comment>
<proteinExistence type="inferred from homology"/>
<name>A0A7X2MYB0_9CLOT</name>
<dbReference type="Gene3D" id="2.40.10.340">
    <property type="entry name" value="Rod shape-determining protein MreC, domain 1"/>
    <property type="match status" value="1"/>
</dbReference>
<evidence type="ECO:0000313" key="10">
    <source>
        <dbReference type="Proteomes" id="UP000460287"/>
    </source>
</evidence>
<feature type="coiled-coil region" evidence="6">
    <location>
        <begin position="66"/>
        <end position="110"/>
    </location>
</feature>
<evidence type="ECO:0000313" key="9">
    <source>
        <dbReference type="EMBL" id="MSR90860.1"/>
    </source>
</evidence>
<comment type="function">
    <text evidence="5">Involved in formation and maintenance of cell shape.</text>
</comment>
<feature type="transmembrane region" description="Helical" evidence="7">
    <location>
        <begin position="7"/>
        <end position="27"/>
    </location>
</feature>
<evidence type="ECO:0000256" key="7">
    <source>
        <dbReference type="SAM" id="Phobius"/>
    </source>
</evidence>
<dbReference type="InterPro" id="IPR042177">
    <property type="entry name" value="Cell/Rod_1"/>
</dbReference>
<dbReference type="GO" id="GO:0005886">
    <property type="term" value="C:plasma membrane"/>
    <property type="evidence" value="ECO:0007669"/>
    <property type="project" value="TreeGrafter"/>
</dbReference>
<comment type="caution">
    <text evidence="9">The sequence shown here is derived from an EMBL/GenBank/DDBJ whole genome shotgun (WGS) entry which is preliminary data.</text>
</comment>
<dbReference type="EMBL" id="VULX01000005">
    <property type="protein sequence ID" value="MSR90860.1"/>
    <property type="molecule type" value="Genomic_DNA"/>
</dbReference>
<keyword evidence="10" id="KW-1185">Reference proteome</keyword>
<keyword evidence="3 5" id="KW-0133">Cell shape</keyword>
<dbReference type="AlphaFoldDB" id="A0A7X2MYB0"/>
<dbReference type="Gene3D" id="2.40.10.350">
    <property type="entry name" value="Rod shape-determining protein MreC, domain 2"/>
    <property type="match status" value="1"/>
</dbReference>
<evidence type="ECO:0000256" key="2">
    <source>
        <dbReference type="ARBA" id="ARBA00013855"/>
    </source>
</evidence>
<dbReference type="GO" id="GO:0008360">
    <property type="term" value="P:regulation of cell shape"/>
    <property type="evidence" value="ECO:0007669"/>
    <property type="project" value="UniProtKB-KW"/>
</dbReference>
<accession>A0A7X2MYB0</accession>
<dbReference type="PIRSF" id="PIRSF038471">
    <property type="entry name" value="MreC"/>
    <property type="match status" value="1"/>
</dbReference>